<feature type="compositionally biased region" description="Polar residues" evidence="7">
    <location>
        <begin position="304"/>
        <end position="379"/>
    </location>
</feature>
<dbReference type="PANTHER" id="PTHR24348:SF22">
    <property type="entry name" value="NON-SPECIFIC SERINE_THREONINE PROTEIN KINASE"/>
    <property type="match status" value="1"/>
</dbReference>
<evidence type="ECO:0000256" key="5">
    <source>
        <dbReference type="ARBA" id="ARBA00022840"/>
    </source>
</evidence>
<dbReference type="Gene3D" id="1.10.510.10">
    <property type="entry name" value="Transferase(Phosphotransferase) domain 1"/>
    <property type="match status" value="1"/>
</dbReference>
<dbReference type="Pfam" id="PF00069">
    <property type="entry name" value="Pkinase"/>
    <property type="match status" value="1"/>
</dbReference>
<dbReference type="InterPro" id="IPR045269">
    <property type="entry name" value="Atg1-like"/>
</dbReference>
<dbReference type="AlphaFoldDB" id="A4VDU3"/>
<feature type="region of interest" description="Disordered" evidence="7">
    <location>
        <begin position="496"/>
        <end position="517"/>
    </location>
</feature>
<evidence type="ECO:0000256" key="1">
    <source>
        <dbReference type="ARBA" id="ARBA00011245"/>
    </source>
</evidence>
<dbReference type="InterPro" id="IPR017441">
    <property type="entry name" value="Protein_kinase_ATP_BS"/>
</dbReference>
<name>A4VDU3_TETTS</name>
<dbReference type="PROSITE" id="PS00107">
    <property type="entry name" value="PROTEIN_KINASE_ATP"/>
    <property type="match status" value="1"/>
</dbReference>
<dbReference type="InParanoid" id="A4VDU3"/>
<evidence type="ECO:0000256" key="3">
    <source>
        <dbReference type="ARBA" id="ARBA00022741"/>
    </source>
</evidence>
<dbReference type="InterPro" id="IPR011009">
    <property type="entry name" value="Kinase-like_dom_sf"/>
</dbReference>
<feature type="binding site" evidence="6">
    <location>
        <position position="42"/>
    </location>
    <ligand>
        <name>ATP</name>
        <dbReference type="ChEBI" id="CHEBI:30616"/>
    </ligand>
</feature>
<evidence type="ECO:0000256" key="2">
    <source>
        <dbReference type="ARBA" id="ARBA00022679"/>
    </source>
</evidence>
<feature type="region of interest" description="Disordered" evidence="7">
    <location>
        <begin position="275"/>
        <end position="386"/>
    </location>
</feature>
<comment type="subunit">
    <text evidence="1">Monomer.</text>
</comment>
<feature type="compositionally biased region" description="Polar residues" evidence="7">
    <location>
        <begin position="441"/>
        <end position="452"/>
    </location>
</feature>
<dbReference type="GO" id="GO:0000407">
    <property type="term" value="C:phagophore assembly site"/>
    <property type="evidence" value="ECO:0007669"/>
    <property type="project" value="TreeGrafter"/>
</dbReference>
<protein>
    <submittedName>
        <fullName evidence="9">Serine/Threonine kinase domain protein</fullName>
    </submittedName>
</protein>
<dbReference type="InterPro" id="IPR000719">
    <property type="entry name" value="Prot_kinase_dom"/>
</dbReference>
<dbReference type="Proteomes" id="UP000009168">
    <property type="component" value="Unassembled WGS sequence"/>
</dbReference>
<keyword evidence="3 6" id="KW-0547">Nucleotide-binding</keyword>
<dbReference type="PROSITE" id="PS50011">
    <property type="entry name" value="PROTEIN_KINASE_DOM"/>
    <property type="match status" value="1"/>
</dbReference>
<feature type="region of interest" description="Disordered" evidence="7">
    <location>
        <begin position="693"/>
        <end position="712"/>
    </location>
</feature>
<reference evidence="10" key="1">
    <citation type="journal article" date="2006" name="PLoS Biol.">
        <title>Macronuclear genome sequence of the ciliate Tetrahymena thermophila, a model eukaryote.</title>
        <authorList>
            <person name="Eisen J.A."/>
            <person name="Coyne R.S."/>
            <person name="Wu M."/>
            <person name="Wu D."/>
            <person name="Thiagarajan M."/>
            <person name="Wortman J.R."/>
            <person name="Badger J.H."/>
            <person name="Ren Q."/>
            <person name="Amedeo P."/>
            <person name="Jones K.M."/>
            <person name="Tallon L.J."/>
            <person name="Delcher A.L."/>
            <person name="Salzberg S.L."/>
            <person name="Silva J.C."/>
            <person name="Haas B.J."/>
            <person name="Majoros W.H."/>
            <person name="Farzad M."/>
            <person name="Carlton J.M."/>
            <person name="Smith R.K. Jr."/>
            <person name="Garg J."/>
            <person name="Pearlman R.E."/>
            <person name="Karrer K.M."/>
            <person name="Sun L."/>
            <person name="Manning G."/>
            <person name="Elde N.C."/>
            <person name="Turkewitz A.P."/>
            <person name="Asai D.J."/>
            <person name="Wilkes D.E."/>
            <person name="Wang Y."/>
            <person name="Cai H."/>
            <person name="Collins K."/>
            <person name="Stewart B.A."/>
            <person name="Lee S.R."/>
            <person name="Wilamowska K."/>
            <person name="Weinberg Z."/>
            <person name="Ruzzo W.L."/>
            <person name="Wloga D."/>
            <person name="Gaertig J."/>
            <person name="Frankel J."/>
            <person name="Tsao C.-C."/>
            <person name="Gorovsky M.A."/>
            <person name="Keeling P.J."/>
            <person name="Waller R.F."/>
            <person name="Patron N.J."/>
            <person name="Cherry J.M."/>
            <person name="Stover N.A."/>
            <person name="Krieger C.J."/>
            <person name="del Toro C."/>
            <person name="Ryder H.F."/>
            <person name="Williamson S.C."/>
            <person name="Barbeau R.A."/>
            <person name="Hamilton E.P."/>
            <person name="Orias E."/>
        </authorList>
    </citation>
    <scope>NUCLEOTIDE SEQUENCE [LARGE SCALE GENOMIC DNA]</scope>
    <source>
        <strain evidence="10">SB210</strain>
    </source>
</reference>
<feature type="domain" description="Protein kinase" evidence="8">
    <location>
        <begin position="13"/>
        <end position="275"/>
    </location>
</feature>
<keyword evidence="2" id="KW-0808">Transferase</keyword>
<feature type="region of interest" description="Disordered" evidence="7">
    <location>
        <begin position="441"/>
        <end position="464"/>
    </location>
</feature>
<evidence type="ECO:0000256" key="4">
    <source>
        <dbReference type="ARBA" id="ARBA00022777"/>
    </source>
</evidence>
<keyword evidence="5 6" id="KW-0067">ATP-binding</keyword>
<evidence type="ECO:0000313" key="10">
    <source>
        <dbReference type="Proteomes" id="UP000009168"/>
    </source>
</evidence>
<dbReference type="RefSeq" id="XP_001470810.2">
    <property type="nucleotide sequence ID" value="XM_001470760.2"/>
</dbReference>
<sequence>MQNRKITKMVENYSLDEVIGSGQYGKVYRATNIKTNKVVAIKVVKIQKFKENPKLEECTVNEIKTLSQMDDNRHVVSFIELLRSSNNYYFVYEFCSGGTLEDQLKKKKIFKENEALHVFAQLLEAFKVLRKFNIMHRDLKPTNILLHNNQIKLADFGFCKSLTNPTDMAQTMLGSPLYMAPEILRGQDYCVKADIWSLGVVLYELLFGICPFEEKSIVRLISLLNDGQLVIRKDIQNISPQTEALLMAMLVKDPEQRISWDQLFQIQINSDGEYVDPNAQIKGGAQNLSSKKERSQQPKPPHSTPQQFQNAASSQEEIQKQNSTNSSNNMFPQHQNLNSQTKPQSSIQPTHFNPNHQRSVSSHAMFTQHSKTETPSKTAFANGGGMTRDYSNDKIGLTQNNMQATEKKSNESKDKINSVQQFQQVLETNANNLVGFNTNEINRPNSQNSVNSFVPHPPQRENPFRSATTEDKIAQQNFKAQDQLDSPLAPQRLQLDQTSNSSQAQQMKDPQNSIKFQRQDHKRALTSIGGVANYQKPLSINNNIMNIQQNEHIENNADYLNLNPAAAANNSATSSQTNLASNLYSNSDSKRNILHGQTLEDRYKQPILQTQKPPTLVVTPTLTLQTQPTSQIIQKDPQVSQDLVSTLQSSSSTSGRSINNTSCNQNNANIALNNNSASASGNSQALNLQVQSSANNNPSNLQNSSSSSKIASNNQLSISGNNQISMYSSTGNQIPPIHPSIASAGVCKNNKQQNVDISQKIVQELSKERNKLFFLTQLLYELIDICENENYNIILPQITYQYYQQIILTRCERLKKLIELNQSFISQQIDLPAPLTTMDLARTMMNEGYIKIRSAIEKEITLIEQNFLHVKNEYLYFEIYFQQNNNNEQFQSMKSQNIEQLIKSFIKQVIANNDSDEGGETSYINRLRVCAKLVDVYDFDNILINELGNNVNNWAYNKEIKNADKQKILSKIFNHQSLSPIN</sequence>
<dbReference type="GO" id="GO:0005524">
    <property type="term" value="F:ATP binding"/>
    <property type="evidence" value="ECO:0007669"/>
    <property type="project" value="UniProtKB-UniRule"/>
</dbReference>
<feature type="region of interest" description="Disordered" evidence="7">
    <location>
        <begin position="643"/>
        <end position="662"/>
    </location>
</feature>
<proteinExistence type="predicted"/>
<dbReference type="eggNOG" id="KOG0595">
    <property type="taxonomic scope" value="Eukaryota"/>
</dbReference>
<feature type="compositionally biased region" description="Polar residues" evidence="7">
    <location>
        <begin position="496"/>
        <end position="516"/>
    </location>
</feature>
<accession>A4VDU3</accession>
<organism evidence="9 10">
    <name type="scientific">Tetrahymena thermophila (strain SB210)</name>
    <dbReference type="NCBI Taxonomy" id="312017"/>
    <lineage>
        <taxon>Eukaryota</taxon>
        <taxon>Sar</taxon>
        <taxon>Alveolata</taxon>
        <taxon>Ciliophora</taxon>
        <taxon>Intramacronucleata</taxon>
        <taxon>Oligohymenophorea</taxon>
        <taxon>Hymenostomatida</taxon>
        <taxon>Tetrahymenina</taxon>
        <taxon>Tetrahymenidae</taxon>
        <taxon>Tetrahymena</taxon>
    </lineage>
</organism>
<dbReference type="HOGENOM" id="CLU_304952_0_0_1"/>
<evidence type="ECO:0000313" key="9">
    <source>
        <dbReference type="EMBL" id="EDK31682.2"/>
    </source>
</evidence>
<keyword evidence="4 9" id="KW-0418">Kinase</keyword>
<evidence type="ECO:0000256" key="6">
    <source>
        <dbReference type="PROSITE-ProRule" id="PRU10141"/>
    </source>
</evidence>
<dbReference type="GO" id="GO:0005776">
    <property type="term" value="C:autophagosome"/>
    <property type="evidence" value="ECO:0007669"/>
    <property type="project" value="TreeGrafter"/>
</dbReference>
<dbReference type="GO" id="GO:0010506">
    <property type="term" value="P:regulation of autophagy"/>
    <property type="evidence" value="ECO:0007669"/>
    <property type="project" value="InterPro"/>
</dbReference>
<dbReference type="GO" id="GO:0000045">
    <property type="term" value="P:autophagosome assembly"/>
    <property type="evidence" value="ECO:0007669"/>
    <property type="project" value="TreeGrafter"/>
</dbReference>
<dbReference type="STRING" id="312017.A4VDU3"/>
<dbReference type="GO" id="GO:0005829">
    <property type="term" value="C:cytosol"/>
    <property type="evidence" value="ECO:0007669"/>
    <property type="project" value="TreeGrafter"/>
</dbReference>
<dbReference type="SUPFAM" id="SSF56112">
    <property type="entry name" value="Protein kinase-like (PK-like)"/>
    <property type="match status" value="1"/>
</dbReference>
<dbReference type="PROSITE" id="PS00108">
    <property type="entry name" value="PROTEIN_KINASE_ST"/>
    <property type="match status" value="1"/>
</dbReference>
<evidence type="ECO:0000256" key="7">
    <source>
        <dbReference type="SAM" id="MobiDB-lite"/>
    </source>
</evidence>
<dbReference type="KEGG" id="tet:TTHERM_00188869"/>
<dbReference type="OrthoDB" id="291146at2759"/>
<dbReference type="PANTHER" id="PTHR24348">
    <property type="entry name" value="SERINE/THREONINE-PROTEIN KINASE UNC-51-RELATED"/>
    <property type="match status" value="1"/>
</dbReference>
<dbReference type="GeneID" id="7844663"/>
<dbReference type="GO" id="GO:0004674">
    <property type="term" value="F:protein serine/threonine kinase activity"/>
    <property type="evidence" value="ECO:0007669"/>
    <property type="project" value="InterPro"/>
</dbReference>
<dbReference type="FunFam" id="1.10.510.10:FF:000571">
    <property type="entry name" value="Maternal embryonic leucine zipper kinase"/>
    <property type="match status" value="1"/>
</dbReference>
<evidence type="ECO:0000259" key="8">
    <source>
        <dbReference type="PROSITE" id="PS50011"/>
    </source>
</evidence>
<feature type="compositionally biased region" description="Low complexity" evidence="7">
    <location>
        <begin position="643"/>
        <end position="654"/>
    </location>
</feature>
<dbReference type="EMBL" id="GG662693">
    <property type="protein sequence ID" value="EDK31682.2"/>
    <property type="molecule type" value="Genomic_DNA"/>
</dbReference>
<dbReference type="GO" id="GO:0016020">
    <property type="term" value="C:membrane"/>
    <property type="evidence" value="ECO:0007669"/>
    <property type="project" value="TreeGrafter"/>
</dbReference>
<dbReference type="InterPro" id="IPR008271">
    <property type="entry name" value="Ser/Thr_kinase_AS"/>
</dbReference>
<dbReference type="SMART" id="SM00220">
    <property type="entry name" value="S_TKc"/>
    <property type="match status" value="1"/>
</dbReference>
<keyword evidence="10" id="KW-1185">Reference proteome</keyword>
<gene>
    <name evidence="9" type="ORF">TTHERM_00188869</name>
</gene>